<dbReference type="EMBL" id="AE014075">
    <property type="protein sequence ID" value="AAN79985.1"/>
    <property type="molecule type" value="Genomic_DNA"/>
</dbReference>
<keyword evidence="2" id="KW-1185">Reference proteome</keyword>
<dbReference type="HOGENOM" id="CLU_701572_0_0_6"/>
<name>A0A0H2V6R3_ECOL6</name>
<dbReference type="KEGG" id="ecc:c1516"/>
<proteinExistence type="predicted"/>
<accession>A0A0H2V6R3</accession>
<evidence type="ECO:0000313" key="2">
    <source>
        <dbReference type="Proteomes" id="UP000001410"/>
    </source>
</evidence>
<organism evidence="1 2">
    <name type="scientific">Escherichia coli O6:H1 (strain CFT073 / ATCC 700928 / UPEC)</name>
    <dbReference type="NCBI Taxonomy" id="199310"/>
    <lineage>
        <taxon>Bacteria</taxon>
        <taxon>Pseudomonadati</taxon>
        <taxon>Pseudomonadota</taxon>
        <taxon>Gammaproteobacteria</taxon>
        <taxon>Enterobacterales</taxon>
        <taxon>Enterobacteriaceae</taxon>
        <taxon>Escherichia</taxon>
    </lineage>
</organism>
<gene>
    <name evidence="1" type="ordered locus">c1516</name>
</gene>
<dbReference type="Proteomes" id="UP000001410">
    <property type="component" value="Chromosome"/>
</dbReference>
<reference evidence="1 2" key="1">
    <citation type="journal article" date="2002" name="Proc. Natl. Acad. Sci. U.S.A.">
        <title>Extensive mosaic structure revealed by the complete genome sequence of uropathogenic Escherichia coli.</title>
        <authorList>
            <person name="Welch R.A."/>
            <person name="Burland V."/>
            <person name="Plunkett G.III."/>
            <person name="Redford P."/>
            <person name="Roesch P."/>
            <person name="Rasko D."/>
            <person name="Buckles E.L."/>
            <person name="Liou S.R."/>
            <person name="Boutin A."/>
            <person name="Hackett J."/>
            <person name="Stroud D."/>
            <person name="Mayhew G.F."/>
            <person name="Rose D.J."/>
            <person name="Zhou S."/>
            <person name="Schwartz D.C."/>
            <person name="Perna N.T."/>
            <person name="Mobley H.L."/>
            <person name="Donnenberg M.S."/>
            <person name="Blattner F.R."/>
        </authorList>
    </citation>
    <scope>NUCLEOTIDE SEQUENCE [LARGE SCALE GENOMIC DNA]</scope>
    <source>
        <strain evidence="2">CFT073 / ATCC 700928 / UPEC</strain>
    </source>
</reference>
<sequence>MAQHHLSGENNRAWVYFVLSGIFRRSTVGGFKQGAFVTDVCARGDTDTTNLRCQGVRNVVTVQVHTGDNIIFSRTQQDLLQECISNHVFNDDLFAGIRVFNFQPRAAVDQFTAKFFTRQLVAPVFKRAFGELHDVAFVHQGHRVTIVSNCVFDRCTNQTFGAFFRTRLNTDTAMFREANFLHAHLFTQEFNHFLSVGRVCFPFDTRINVFRVFTEDNHIGQFRVFNRAWSALIVTYRTQADVEIQFLAQGNVQRANTATNRSGQRAFNGNAIFTNQIKGFSRQPDVLTINLCGFFTGVNFHPGDFTLAFIGFLDCSVDHFQHGWGYIYTDSITFNVRDNRIFRNVEFAVLQGDLLALCRNNYFTFHSPLLRALLVCSSTTTLHMRLRPAIRML</sequence>
<evidence type="ECO:0000313" key="1">
    <source>
        <dbReference type="EMBL" id="AAN79985.1"/>
    </source>
</evidence>
<dbReference type="AlphaFoldDB" id="A0A0H2V6R3"/>
<protein>
    <submittedName>
        <fullName evidence="1">Uncharacterized protein</fullName>
    </submittedName>
</protein>